<evidence type="ECO:0000256" key="4">
    <source>
        <dbReference type="ARBA" id="ARBA00048462"/>
    </source>
</evidence>
<dbReference type="PANTHER" id="PTHR42681:SF1">
    <property type="entry name" value="MALONYL-COA-ACYL CARRIER PROTEIN TRANSACYLASE, MITOCHONDRIAL"/>
    <property type="match status" value="1"/>
</dbReference>
<dbReference type="InterPro" id="IPR001227">
    <property type="entry name" value="Ac_transferase_dom_sf"/>
</dbReference>
<evidence type="ECO:0000256" key="2">
    <source>
        <dbReference type="ARBA" id="ARBA00022679"/>
    </source>
</evidence>
<evidence type="ECO:0000256" key="3">
    <source>
        <dbReference type="ARBA" id="ARBA00023315"/>
    </source>
</evidence>
<proteinExistence type="predicted"/>
<dbReference type="EMBL" id="PCVI01000053">
    <property type="protein sequence ID" value="PIQ69894.1"/>
    <property type="molecule type" value="Genomic_DNA"/>
</dbReference>
<keyword evidence="2" id="KW-0808">Transferase</keyword>
<keyword evidence="3" id="KW-0012">Acyltransferase</keyword>
<comment type="caution">
    <text evidence="5">The sequence shown here is derived from an EMBL/GenBank/DDBJ whole genome shotgun (WGS) entry which is preliminary data.</text>
</comment>
<organism evidence="5 6">
    <name type="scientific">Candidatus Shapirobacteria bacterium CG11_big_fil_rev_8_21_14_0_20_40_12</name>
    <dbReference type="NCBI Taxonomy" id="1974889"/>
    <lineage>
        <taxon>Bacteria</taxon>
        <taxon>Candidatus Shapironibacteriota</taxon>
    </lineage>
</organism>
<dbReference type="SUPFAM" id="SSF52151">
    <property type="entry name" value="FabD/lysophospholipase-like"/>
    <property type="match status" value="1"/>
</dbReference>
<evidence type="ECO:0000256" key="1">
    <source>
        <dbReference type="ARBA" id="ARBA00013258"/>
    </source>
</evidence>
<dbReference type="InterPro" id="IPR050858">
    <property type="entry name" value="Mal-CoA-ACP_Trans/PKS_FabD"/>
</dbReference>
<dbReference type="GO" id="GO:0006633">
    <property type="term" value="P:fatty acid biosynthetic process"/>
    <property type="evidence" value="ECO:0007669"/>
    <property type="project" value="TreeGrafter"/>
</dbReference>
<dbReference type="Gene3D" id="3.40.366.10">
    <property type="entry name" value="Malonyl-Coenzyme A Acyl Carrier Protein, domain 2"/>
    <property type="match status" value="1"/>
</dbReference>
<dbReference type="GO" id="GO:0005829">
    <property type="term" value="C:cytosol"/>
    <property type="evidence" value="ECO:0007669"/>
    <property type="project" value="TreeGrafter"/>
</dbReference>
<evidence type="ECO:0000313" key="6">
    <source>
        <dbReference type="Proteomes" id="UP000231371"/>
    </source>
</evidence>
<accession>A0A2H0KHN3</accession>
<name>A0A2H0KHN3_9BACT</name>
<dbReference type="EC" id="2.3.1.39" evidence="1"/>
<comment type="catalytic activity">
    <reaction evidence="4">
        <text>holo-[ACP] + malonyl-CoA = malonyl-[ACP] + CoA</text>
        <dbReference type="Rhea" id="RHEA:41792"/>
        <dbReference type="Rhea" id="RHEA-COMP:9623"/>
        <dbReference type="Rhea" id="RHEA-COMP:9685"/>
        <dbReference type="ChEBI" id="CHEBI:57287"/>
        <dbReference type="ChEBI" id="CHEBI:57384"/>
        <dbReference type="ChEBI" id="CHEBI:64479"/>
        <dbReference type="ChEBI" id="CHEBI:78449"/>
        <dbReference type="EC" id="2.3.1.39"/>
    </reaction>
</comment>
<dbReference type="Gene3D" id="3.30.70.250">
    <property type="entry name" value="Malonyl-CoA ACP transacylase, ACP-binding"/>
    <property type="match status" value="1"/>
</dbReference>
<dbReference type="PANTHER" id="PTHR42681">
    <property type="entry name" value="MALONYL-COA-ACYL CARRIER PROTEIN TRANSACYLASE, MITOCHONDRIAL"/>
    <property type="match status" value="1"/>
</dbReference>
<dbReference type="GO" id="GO:0004314">
    <property type="term" value="F:[acyl-carrier-protein] S-malonyltransferase activity"/>
    <property type="evidence" value="ECO:0007669"/>
    <property type="project" value="UniProtKB-EC"/>
</dbReference>
<dbReference type="Proteomes" id="UP000231371">
    <property type="component" value="Unassembled WGS sequence"/>
</dbReference>
<sequence length="342" mass="37881">MPRLEVDIAFMSPGQGAEISKSWARDPSSRKVIDETQKQLPHGPDVQELLSANSEDRPINALNAHLLLAMVMGMARERLSFHLAKTSYAVSGHSAGLPNILGISEFYNNGVPGLVASMERRSRILVAQQEIEPGEMDALVWKGVNNFKTMVDWVLEQNGYLRQQGKPESVWLACYNYATDKETQVVITSRKGTIEQIKEKFPENVKRFPLKIALGAHSPLMAPATGEYKKYLQNELDRGRISSPAEHGTIYVSDHIMPDEAGPLISGNAQEIVNDLSRFDIPVTFQNTIVAMTEQLGVRTFIEIGSDVLCKMLKKMGINDTFSVLTPQDLDALETKLANGLS</sequence>
<gene>
    <name evidence="5" type="ORF">COV89_03325</name>
</gene>
<protein>
    <recommendedName>
        <fullName evidence="1">[acyl-carrier-protein] S-malonyltransferase</fullName>
        <ecNumber evidence="1">2.3.1.39</ecNumber>
    </recommendedName>
</protein>
<evidence type="ECO:0000313" key="5">
    <source>
        <dbReference type="EMBL" id="PIQ69894.1"/>
    </source>
</evidence>
<dbReference type="AlphaFoldDB" id="A0A2H0KHN3"/>
<reference evidence="5 6" key="1">
    <citation type="submission" date="2017-09" db="EMBL/GenBank/DDBJ databases">
        <title>Depth-based differentiation of microbial function through sediment-hosted aquifers and enrichment of novel symbionts in the deep terrestrial subsurface.</title>
        <authorList>
            <person name="Probst A.J."/>
            <person name="Ladd B."/>
            <person name="Jarett J.K."/>
            <person name="Geller-Mcgrath D.E."/>
            <person name="Sieber C.M."/>
            <person name="Emerson J.B."/>
            <person name="Anantharaman K."/>
            <person name="Thomas B.C."/>
            <person name="Malmstrom R."/>
            <person name="Stieglmeier M."/>
            <person name="Klingl A."/>
            <person name="Woyke T."/>
            <person name="Ryan C.M."/>
            <person name="Banfield J.F."/>
        </authorList>
    </citation>
    <scope>NUCLEOTIDE SEQUENCE [LARGE SCALE GENOMIC DNA]</scope>
    <source>
        <strain evidence="5">CG11_big_fil_rev_8_21_14_0_20_40_12</strain>
    </source>
</reference>
<dbReference type="InterPro" id="IPR016035">
    <property type="entry name" value="Acyl_Trfase/lysoPLipase"/>
</dbReference>